<evidence type="ECO:0000313" key="4">
    <source>
        <dbReference type="Proteomes" id="UP000295506"/>
    </source>
</evidence>
<evidence type="ECO:0000313" key="1">
    <source>
        <dbReference type="EMBL" id="AMK11586.1"/>
    </source>
</evidence>
<keyword evidence="3" id="KW-1185">Reference proteome</keyword>
<protein>
    <submittedName>
        <fullName evidence="2">Uncharacterized protein</fullName>
    </submittedName>
</protein>
<reference evidence="2 4" key="2">
    <citation type="submission" date="2019-03" db="EMBL/GenBank/DDBJ databases">
        <title>Genomic Encyclopedia of Type Strains, Phase IV (KMG-IV): sequencing the most valuable type-strain genomes for metagenomic binning, comparative biology and taxonomic classification.</title>
        <authorList>
            <person name="Goeker M."/>
        </authorList>
    </citation>
    <scope>NUCLEOTIDE SEQUENCE [LARGE SCALE GENOMIC DNA]</scope>
    <source>
        <strain evidence="2 4">DSM 101483</strain>
    </source>
</reference>
<evidence type="ECO:0000313" key="3">
    <source>
        <dbReference type="Proteomes" id="UP000055611"/>
    </source>
</evidence>
<dbReference type="OrthoDB" id="5396767at2"/>
<evidence type="ECO:0000313" key="2">
    <source>
        <dbReference type="EMBL" id="TDT89993.1"/>
    </source>
</evidence>
<dbReference type="Proteomes" id="UP000295506">
    <property type="component" value="Unassembled WGS sequence"/>
</dbReference>
<proteinExistence type="predicted"/>
<dbReference type="EMBL" id="CP014206">
    <property type="protein sequence ID" value="AMK11586.1"/>
    <property type="molecule type" value="Genomic_DNA"/>
</dbReference>
<reference evidence="1 3" key="1">
    <citation type="journal article" date="2016" name="Front. Microbiol.">
        <title>Genome Sequence of the Piezophilic, Mesophilic Sulfate-Reducing Bacterium Desulfovibrio indicus J2T.</title>
        <authorList>
            <person name="Cao J."/>
            <person name="Maignien L."/>
            <person name="Shao Z."/>
            <person name="Alain K."/>
            <person name="Jebbar M."/>
        </authorList>
    </citation>
    <scope>NUCLEOTIDE SEQUENCE [LARGE SCALE GENOMIC DNA]</scope>
    <source>
        <strain evidence="1 3">J2</strain>
    </source>
</reference>
<dbReference type="EMBL" id="SOBK01000003">
    <property type="protein sequence ID" value="TDT89993.1"/>
    <property type="molecule type" value="Genomic_DNA"/>
</dbReference>
<accession>A0A126QP99</accession>
<dbReference type="Proteomes" id="UP000055611">
    <property type="component" value="Chromosome"/>
</dbReference>
<sequence length="193" mass="21081">MGKQSNTGPLLITMIETAVSGWNYFLQKGFFLEGVSGMSVRMFLREAVGFEDRYIDETVRTVFLNNSPVDDIDATYIKDGDRMALGSAMPGLVGIVMGRDNFYKSFRSGIAVKEATRADSSPALLSVKVFATLAVESGRAILERGIVADPALLASFLSDKRDLIREADGEDADTFIGRLEGMTEKVAFRVIFG</sequence>
<dbReference type="AlphaFoldDB" id="A0A126QP99"/>
<name>A0A126QP99_9BACT</name>
<dbReference type="KEGG" id="dej:AWY79_10900"/>
<organism evidence="2 4">
    <name type="scientific">Pseudodesulfovibrio indicus</name>
    <dbReference type="NCBI Taxonomy" id="1716143"/>
    <lineage>
        <taxon>Bacteria</taxon>
        <taxon>Pseudomonadati</taxon>
        <taxon>Thermodesulfobacteriota</taxon>
        <taxon>Desulfovibrionia</taxon>
        <taxon>Desulfovibrionales</taxon>
        <taxon>Desulfovibrionaceae</taxon>
    </lineage>
</organism>
<gene>
    <name evidence="1" type="ORF">AWY79_10900</name>
    <name evidence="2" type="ORF">EDC59_103296</name>
</gene>